<dbReference type="InterPro" id="IPR029021">
    <property type="entry name" value="Prot-tyrosine_phosphatase-like"/>
</dbReference>
<evidence type="ECO:0000313" key="10">
    <source>
        <dbReference type="Proteomes" id="UP000019063"/>
    </source>
</evidence>
<dbReference type="InterPro" id="IPR036188">
    <property type="entry name" value="FAD/NAD-bd_sf"/>
</dbReference>
<dbReference type="InterPro" id="IPR005939">
    <property type="entry name" value="BLH_phosphatase-like"/>
</dbReference>
<dbReference type="Pfam" id="PF04273">
    <property type="entry name" value="BLH_phosphatase"/>
    <property type="match status" value="1"/>
</dbReference>
<name>W4HQA9_9RHOB</name>
<dbReference type="GO" id="GO:0070224">
    <property type="term" value="F:sulfide:quinone oxidoreductase activity"/>
    <property type="evidence" value="ECO:0007669"/>
    <property type="project" value="TreeGrafter"/>
</dbReference>
<keyword evidence="5" id="KW-0809">Transit peptide</keyword>
<gene>
    <name evidence="9" type="ORF">ATO8_00315</name>
</gene>
<evidence type="ECO:0000256" key="6">
    <source>
        <dbReference type="ARBA" id="ARBA00023002"/>
    </source>
</evidence>
<keyword evidence="10" id="KW-1185">Reference proteome</keyword>
<dbReference type="SUPFAM" id="SSF52799">
    <property type="entry name" value="(Phosphotyrosine protein) phosphatases II"/>
    <property type="match status" value="1"/>
</dbReference>
<dbReference type="FunFam" id="3.50.50.60:FF:000034">
    <property type="entry name" value="sulfide:quinone oxidoreductase, mitochondrial"/>
    <property type="match status" value="1"/>
</dbReference>
<dbReference type="AlphaFoldDB" id="W4HQA9"/>
<sequence length="559" mass="60842">MDIRKIDDRLSVSPQITADDVTALAAEGYRAIICNRPDGEGSDQPSFEEIERAAHENGMEARYIPVTSGMVEDGHARAFDAALRELPGPVLAYCRSGTRSATLWSLAEAEDRPLPEILAKTRAAGYDMSGVARRIANGGKTPTDTGDAHYKVVIVGAGAGGIAVAASLKARKPGLEIAVIDPADIHYYQPGWTMVGGGIFEASNTAKTMGSLIPRGVHWIKAAVAAFEPDGNAVILDGCRVVTYDRMIVCPGLKLDWHKVEGLVETLGRNGVTSNYRYDLAPYTWELVQRTTSGTAIFTQPPMPIKCAGAPQKAMYLSADHWNRTGRLKNIDIHFCNAGGVLFGVKDYVPALMEYVRKYDASLDFFHNLVAVDGPAKTATFEVTDPDADPRRVEMEFEMLHVCPPQTAPDFIRVSPLADAAGWVDVDQSTLRHKSYDNIWALGDVMNAPNAKTAAAARKQAPTVAENVIADIRGVAPKAQYDGYGSCPLTVERGKIVLAEFGYGGTLKPSFPKWLIDGTKPTRAAWLLKERMLPPIYWQAMLRGREWMAKPEPLKVAAE</sequence>
<dbReference type="EMBL" id="AQQW01000001">
    <property type="protein sequence ID" value="ETW14306.1"/>
    <property type="molecule type" value="Genomic_DNA"/>
</dbReference>
<protein>
    <submittedName>
        <fullName evidence="9">Uncharacterized protein</fullName>
    </submittedName>
</protein>
<dbReference type="InterPro" id="IPR015904">
    <property type="entry name" value="Sulphide_quinone_reductase"/>
</dbReference>
<dbReference type="PATRIC" id="fig|1317118.6.peg.64"/>
<dbReference type="NCBIfam" id="TIGR01244">
    <property type="entry name" value="TIGR01244 family sulfur transferase"/>
    <property type="match status" value="1"/>
</dbReference>
<evidence type="ECO:0000256" key="3">
    <source>
        <dbReference type="ARBA" id="ARBA00022719"/>
    </source>
</evidence>
<dbReference type="eggNOG" id="COG3453">
    <property type="taxonomic scope" value="Bacteria"/>
</dbReference>
<dbReference type="Pfam" id="PF07992">
    <property type="entry name" value="Pyr_redox_2"/>
    <property type="match status" value="1"/>
</dbReference>
<dbReference type="GO" id="GO:0070221">
    <property type="term" value="P:sulfide oxidation, using sulfide:quinone oxidoreductase"/>
    <property type="evidence" value="ECO:0007669"/>
    <property type="project" value="TreeGrafter"/>
</dbReference>
<dbReference type="eggNOG" id="COG0446">
    <property type="taxonomic scope" value="Bacteria"/>
</dbReference>
<dbReference type="GO" id="GO:0071949">
    <property type="term" value="F:FAD binding"/>
    <property type="evidence" value="ECO:0007669"/>
    <property type="project" value="TreeGrafter"/>
</dbReference>
<feature type="domain" description="FAD/NAD(P)-binding" evidence="8">
    <location>
        <begin position="150"/>
        <end position="265"/>
    </location>
</feature>
<evidence type="ECO:0000256" key="4">
    <source>
        <dbReference type="ARBA" id="ARBA00022827"/>
    </source>
</evidence>
<evidence type="ECO:0000256" key="5">
    <source>
        <dbReference type="ARBA" id="ARBA00022946"/>
    </source>
</evidence>
<dbReference type="GO" id="GO:0048038">
    <property type="term" value="F:quinone binding"/>
    <property type="evidence" value="ECO:0007669"/>
    <property type="project" value="UniProtKB-KW"/>
</dbReference>
<evidence type="ECO:0000259" key="8">
    <source>
        <dbReference type="Pfam" id="PF07992"/>
    </source>
</evidence>
<comment type="cofactor">
    <cofactor evidence="1">
        <name>FAD</name>
        <dbReference type="ChEBI" id="CHEBI:57692"/>
    </cofactor>
</comment>
<evidence type="ECO:0000256" key="2">
    <source>
        <dbReference type="ARBA" id="ARBA00022630"/>
    </source>
</evidence>
<organism evidence="9 10">
    <name type="scientific">Roseivivax marinus</name>
    <dbReference type="NCBI Taxonomy" id="1379903"/>
    <lineage>
        <taxon>Bacteria</taxon>
        <taxon>Pseudomonadati</taxon>
        <taxon>Pseudomonadota</taxon>
        <taxon>Alphaproteobacteria</taxon>
        <taxon>Rhodobacterales</taxon>
        <taxon>Roseobacteraceae</taxon>
        <taxon>Roseivivax</taxon>
    </lineage>
</organism>
<proteinExistence type="predicted"/>
<keyword evidence="2" id="KW-0285">Flavoprotein</keyword>
<dbReference type="GO" id="GO:0016787">
    <property type="term" value="F:hydrolase activity"/>
    <property type="evidence" value="ECO:0007669"/>
    <property type="project" value="InterPro"/>
</dbReference>
<evidence type="ECO:0000256" key="1">
    <source>
        <dbReference type="ARBA" id="ARBA00001974"/>
    </source>
</evidence>
<comment type="caution">
    <text evidence="9">The sequence shown here is derived from an EMBL/GenBank/DDBJ whole genome shotgun (WGS) entry which is preliminary data.</text>
</comment>
<dbReference type="Gene3D" id="3.50.50.60">
    <property type="entry name" value="FAD/NAD(P)-binding domain"/>
    <property type="match status" value="2"/>
</dbReference>
<reference evidence="9 10" key="1">
    <citation type="journal article" date="2014" name="Antonie Van Leeuwenhoek">
        <title>Roseivivax atlanticus sp. nov., isolated from surface seawater of the Atlantic Ocean.</title>
        <authorList>
            <person name="Li G."/>
            <person name="Lai Q."/>
            <person name="Liu X."/>
            <person name="Sun F."/>
            <person name="Shao Z."/>
        </authorList>
    </citation>
    <scope>NUCLEOTIDE SEQUENCE [LARGE SCALE GENOMIC DNA]</scope>
    <source>
        <strain evidence="9 10">22II-s10s</strain>
    </source>
</reference>
<dbReference type="Gene3D" id="3.90.190.10">
    <property type="entry name" value="Protein tyrosine phosphatase superfamily"/>
    <property type="match status" value="1"/>
</dbReference>
<dbReference type="STRING" id="1379903.ATO8_00315"/>
<keyword evidence="4" id="KW-0274">FAD</keyword>
<accession>W4HQA9</accession>
<evidence type="ECO:0000259" key="7">
    <source>
        <dbReference type="Pfam" id="PF04273"/>
    </source>
</evidence>
<dbReference type="InterPro" id="IPR023753">
    <property type="entry name" value="FAD/NAD-binding_dom"/>
</dbReference>
<feature type="domain" description="Beta-lactamase hydrolase-like protein phosphatase-like" evidence="7">
    <location>
        <begin position="2"/>
        <end position="109"/>
    </location>
</feature>
<dbReference type="PANTHER" id="PTHR10632:SF2">
    <property type="entry name" value="SULFIDE:QUINONE OXIDOREDUCTASE, MITOCHONDRIAL"/>
    <property type="match status" value="1"/>
</dbReference>
<dbReference type="CDD" id="cd14503">
    <property type="entry name" value="PTP-bact"/>
    <property type="match status" value="1"/>
</dbReference>
<dbReference type="Proteomes" id="UP000019063">
    <property type="component" value="Unassembled WGS sequence"/>
</dbReference>
<keyword evidence="3" id="KW-0874">Quinone</keyword>
<dbReference type="SUPFAM" id="SSF51905">
    <property type="entry name" value="FAD/NAD(P)-binding domain"/>
    <property type="match status" value="2"/>
</dbReference>
<evidence type="ECO:0000313" key="9">
    <source>
        <dbReference type="EMBL" id="ETW14306.1"/>
    </source>
</evidence>
<keyword evidence="6" id="KW-0560">Oxidoreductase</keyword>
<dbReference type="RefSeq" id="WP_043841101.1">
    <property type="nucleotide sequence ID" value="NZ_AQQW01000001.1"/>
</dbReference>
<dbReference type="PANTHER" id="PTHR10632">
    <property type="entry name" value="SULFIDE:QUINONE OXIDOREDUCTASE"/>
    <property type="match status" value="1"/>
</dbReference>